<dbReference type="InterPro" id="IPR001314">
    <property type="entry name" value="Peptidase_S1A"/>
</dbReference>
<evidence type="ECO:0000313" key="11">
    <source>
        <dbReference type="Proteomes" id="UP001353858"/>
    </source>
</evidence>
<dbReference type="SUPFAM" id="SSF50494">
    <property type="entry name" value="Trypsin-like serine proteases"/>
    <property type="match status" value="1"/>
</dbReference>
<keyword evidence="11" id="KW-1185">Reference proteome</keyword>
<feature type="signal peptide" evidence="8">
    <location>
        <begin position="1"/>
        <end position="25"/>
    </location>
</feature>
<evidence type="ECO:0000256" key="8">
    <source>
        <dbReference type="SAM" id="SignalP"/>
    </source>
</evidence>
<dbReference type="EMBL" id="JARPUR010000002">
    <property type="protein sequence ID" value="KAK4883235.1"/>
    <property type="molecule type" value="Genomic_DNA"/>
</dbReference>
<name>A0AAN7Q8X7_9COLE</name>
<keyword evidence="8" id="KW-0732">Signal</keyword>
<gene>
    <name evidence="10" type="ORF">RN001_006554</name>
</gene>
<keyword evidence="7" id="KW-1015">Disulfide bond</keyword>
<proteinExistence type="inferred from homology"/>
<feature type="chain" id="PRO_5042826170" description="Peptidase S1 domain-containing protein" evidence="8">
    <location>
        <begin position="26"/>
        <end position="244"/>
    </location>
</feature>
<dbReference type="PANTHER" id="PTHR24276:SF98">
    <property type="entry name" value="FI18310P1-RELATED"/>
    <property type="match status" value="1"/>
</dbReference>
<organism evidence="10 11">
    <name type="scientific">Aquatica leii</name>
    <dbReference type="NCBI Taxonomy" id="1421715"/>
    <lineage>
        <taxon>Eukaryota</taxon>
        <taxon>Metazoa</taxon>
        <taxon>Ecdysozoa</taxon>
        <taxon>Arthropoda</taxon>
        <taxon>Hexapoda</taxon>
        <taxon>Insecta</taxon>
        <taxon>Pterygota</taxon>
        <taxon>Neoptera</taxon>
        <taxon>Endopterygota</taxon>
        <taxon>Coleoptera</taxon>
        <taxon>Polyphaga</taxon>
        <taxon>Elateriformia</taxon>
        <taxon>Elateroidea</taxon>
        <taxon>Lampyridae</taxon>
        <taxon>Luciolinae</taxon>
        <taxon>Aquatica</taxon>
    </lineage>
</organism>
<evidence type="ECO:0000256" key="1">
    <source>
        <dbReference type="ARBA" id="ARBA00004613"/>
    </source>
</evidence>
<dbReference type="InterPro" id="IPR018114">
    <property type="entry name" value="TRYPSIN_HIS"/>
</dbReference>
<evidence type="ECO:0000256" key="4">
    <source>
        <dbReference type="ARBA" id="ARBA00022670"/>
    </source>
</evidence>
<dbReference type="PRINTS" id="PR00722">
    <property type="entry name" value="CHYMOTRYPSIN"/>
</dbReference>
<dbReference type="GO" id="GO:0004252">
    <property type="term" value="F:serine-type endopeptidase activity"/>
    <property type="evidence" value="ECO:0007669"/>
    <property type="project" value="InterPro"/>
</dbReference>
<keyword evidence="3" id="KW-0964">Secreted</keyword>
<dbReference type="InterPro" id="IPR001254">
    <property type="entry name" value="Trypsin_dom"/>
</dbReference>
<sequence>MKTLLTVLLILSAFKLYLFQSSVTGGRTALNGEFPYQVSIRHNGIHICSGSIIDKITILTAAHCIHNKVSSMLSVSVGSVDVSLGYVYEVSNQIIHDQYDPQKSLNDIALLKLHNPVQYTMNTQPVALATQRIPSGVNCVAMGWGFDVKPMYSKYLQRIDLKTIDTDACKKSYTSNSTFPVTDTNICTMIRVGHGTCHGDTGGPLISYGQQIGIVSWEYTCNQNLPGVHTRVSPYLEWIKSKTK</sequence>
<evidence type="ECO:0000256" key="7">
    <source>
        <dbReference type="ARBA" id="ARBA00023157"/>
    </source>
</evidence>
<dbReference type="FunFam" id="2.40.10.10:FF:000047">
    <property type="entry name" value="Trypsin eta"/>
    <property type="match status" value="1"/>
</dbReference>
<dbReference type="PROSITE" id="PS00134">
    <property type="entry name" value="TRYPSIN_HIS"/>
    <property type="match status" value="1"/>
</dbReference>
<keyword evidence="4" id="KW-0645">Protease</keyword>
<dbReference type="AlphaFoldDB" id="A0AAN7Q8X7"/>
<evidence type="ECO:0000256" key="5">
    <source>
        <dbReference type="ARBA" id="ARBA00022801"/>
    </source>
</evidence>
<evidence type="ECO:0000256" key="2">
    <source>
        <dbReference type="ARBA" id="ARBA00007664"/>
    </source>
</evidence>
<evidence type="ECO:0000259" key="9">
    <source>
        <dbReference type="PROSITE" id="PS50240"/>
    </source>
</evidence>
<comment type="similarity">
    <text evidence="2">Belongs to the peptidase S1 family.</text>
</comment>
<comment type="caution">
    <text evidence="10">The sequence shown here is derived from an EMBL/GenBank/DDBJ whole genome shotgun (WGS) entry which is preliminary data.</text>
</comment>
<dbReference type="GO" id="GO:0016485">
    <property type="term" value="P:protein processing"/>
    <property type="evidence" value="ECO:0007669"/>
    <property type="project" value="UniProtKB-ARBA"/>
</dbReference>
<accession>A0AAN7Q8X7</accession>
<dbReference type="PANTHER" id="PTHR24276">
    <property type="entry name" value="POLYSERASE-RELATED"/>
    <property type="match status" value="1"/>
</dbReference>
<feature type="domain" description="Peptidase S1" evidence="9">
    <location>
        <begin position="23"/>
        <end position="244"/>
    </location>
</feature>
<dbReference type="Gene3D" id="2.40.10.10">
    <property type="entry name" value="Trypsin-like serine proteases"/>
    <property type="match status" value="1"/>
</dbReference>
<keyword evidence="6" id="KW-0720">Serine protease</keyword>
<dbReference type="InterPro" id="IPR043504">
    <property type="entry name" value="Peptidase_S1_PA_chymotrypsin"/>
</dbReference>
<dbReference type="CDD" id="cd00190">
    <property type="entry name" value="Tryp_SPc"/>
    <property type="match status" value="1"/>
</dbReference>
<evidence type="ECO:0000256" key="6">
    <source>
        <dbReference type="ARBA" id="ARBA00022825"/>
    </source>
</evidence>
<dbReference type="InterPro" id="IPR009003">
    <property type="entry name" value="Peptidase_S1_PA"/>
</dbReference>
<keyword evidence="5" id="KW-0378">Hydrolase</keyword>
<dbReference type="Pfam" id="PF00089">
    <property type="entry name" value="Trypsin"/>
    <property type="match status" value="1"/>
</dbReference>
<dbReference type="InterPro" id="IPR050430">
    <property type="entry name" value="Peptidase_S1"/>
</dbReference>
<dbReference type="Proteomes" id="UP001353858">
    <property type="component" value="Unassembled WGS sequence"/>
</dbReference>
<dbReference type="GO" id="GO:0005576">
    <property type="term" value="C:extracellular region"/>
    <property type="evidence" value="ECO:0007669"/>
    <property type="project" value="UniProtKB-SubCell"/>
</dbReference>
<evidence type="ECO:0000313" key="10">
    <source>
        <dbReference type="EMBL" id="KAK4883235.1"/>
    </source>
</evidence>
<reference evidence="11" key="1">
    <citation type="submission" date="2023-01" db="EMBL/GenBank/DDBJ databases">
        <title>Key to firefly adult light organ development and bioluminescence: homeobox transcription factors regulate luciferase expression and transportation to peroxisome.</title>
        <authorList>
            <person name="Fu X."/>
        </authorList>
    </citation>
    <scope>NUCLEOTIDE SEQUENCE [LARGE SCALE GENOMIC DNA]</scope>
</reference>
<evidence type="ECO:0000256" key="3">
    <source>
        <dbReference type="ARBA" id="ARBA00022525"/>
    </source>
</evidence>
<dbReference type="PROSITE" id="PS50240">
    <property type="entry name" value="TRYPSIN_DOM"/>
    <property type="match status" value="1"/>
</dbReference>
<protein>
    <recommendedName>
        <fullName evidence="9">Peptidase S1 domain-containing protein</fullName>
    </recommendedName>
</protein>
<comment type="subcellular location">
    <subcellularLocation>
        <location evidence="1">Secreted</location>
    </subcellularLocation>
</comment>
<dbReference type="SMART" id="SM00020">
    <property type="entry name" value="Tryp_SPc"/>
    <property type="match status" value="1"/>
</dbReference>